<dbReference type="AlphaFoldDB" id="A0A8H5HJ15"/>
<evidence type="ECO:0000256" key="1">
    <source>
        <dbReference type="SAM" id="MobiDB-lite"/>
    </source>
</evidence>
<keyword evidence="2" id="KW-1133">Transmembrane helix</keyword>
<gene>
    <name evidence="3" type="ORF">D9615_003189</name>
</gene>
<keyword evidence="2" id="KW-0472">Membrane</keyword>
<feature type="compositionally biased region" description="Pro residues" evidence="1">
    <location>
        <begin position="524"/>
        <end position="535"/>
    </location>
</feature>
<feature type="compositionally biased region" description="Low complexity" evidence="1">
    <location>
        <begin position="536"/>
        <end position="545"/>
    </location>
</feature>
<feature type="transmembrane region" description="Helical" evidence="2">
    <location>
        <begin position="128"/>
        <end position="153"/>
    </location>
</feature>
<dbReference type="Proteomes" id="UP000565441">
    <property type="component" value="Unassembled WGS sequence"/>
</dbReference>
<reference evidence="3 4" key="1">
    <citation type="journal article" date="2020" name="ISME J.">
        <title>Uncovering the hidden diversity of litter-decomposition mechanisms in mushroom-forming fungi.</title>
        <authorList>
            <person name="Floudas D."/>
            <person name="Bentzer J."/>
            <person name="Ahren D."/>
            <person name="Johansson T."/>
            <person name="Persson P."/>
            <person name="Tunlid A."/>
        </authorList>
    </citation>
    <scope>NUCLEOTIDE SEQUENCE [LARGE SCALE GENOMIC DNA]</scope>
    <source>
        <strain evidence="3 4">CBS 661.87</strain>
    </source>
</reference>
<feature type="transmembrane region" description="Helical" evidence="2">
    <location>
        <begin position="57"/>
        <end position="76"/>
    </location>
</feature>
<sequence>MGSLCLSTASILRCASFTRLQVILLIVPTALEVVFSTSLIFTNWGTGRRHLWLTAEGWVYFALALLEMLSHILPAARDGADVFKVLDTVLAATSFLPILLYILFIFLFTRAELVAILPIRLQTMTKLLLLIFIPAIVALNEVASFVGISHGTISINSQSVIAIGFSSAKNETLWTFFTSLTLALLAVYQAINFTFAFYRLIKALLDQRRIETTSSDEAHLFKGIGWITGALKLGAIETVIGFAGGGFGGAITRRVIRMLARACLTIGLVKGTSSLDSSEDFSHIRHELSSATHKEFRRSRLRDFISNPRHSTFRQLTPTATAFHATPRAPHGLSQQLSAQARAESGLAGMTQFADFKRSATAFDMSEKPSRERVTVHFENGTPSLHVRFSALEIPISPFNTTSRSTSLRPATYHADSRRNSSSLLSALVIDDSGKDISNLASPPRAYVPPQKAARAESSYSTRSVPESYTSLFAVRELAPQFPLIPARAGLEPIKQSPATNKSNDKFRDSSASIISRASTAMAKPPPPSPPPPESPGSDSSDIDPFMTEDAPAPAPQRSLVLPTSIPLGQPLRTLRREVPSVPTSALSTPMTVLSGYSYTPTHSGSALTGDTDDDDGGGFLDFASALDTGKSRAFTRDSAGATHPVVGWIDYDAIPKNGHGQSQAGMLAPVMEEGGGGGGGEERKVVRAVSRVQGQGQGQGKVSRIKSIGRVPMRSTPVPVKARHNLRGSLHIERILIPPKEETNVELVQGSLDSVYGRSVLRDSEVLGIEDGSRAREVRERGII</sequence>
<keyword evidence="4" id="KW-1185">Reference proteome</keyword>
<keyword evidence="2" id="KW-0812">Transmembrane</keyword>
<comment type="caution">
    <text evidence="3">The sequence shown here is derived from an EMBL/GenBank/DDBJ whole genome shotgun (WGS) entry which is preliminary data.</text>
</comment>
<organism evidence="3 4">
    <name type="scientific">Tricholomella constricta</name>
    <dbReference type="NCBI Taxonomy" id="117010"/>
    <lineage>
        <taxon>Eukaryota</taxon>
        <taxon>Fungi</taxon>
        <taxon>Dikarya</taxon>
        <taxon>Basidiomycota</taxon>
        <taxon>Agaricomycotina</taxon>
        <taxon>Agaricomycetes</taxon>
        <taxon>Agaricomycetidae</taxon>
        <taxon>Agaricales</taxon>
        <taxon>Tricholomatineae</taxon>
        <taxon>Lyophyllaceae</taxon>
        <taxon>Tricholomella</taxon>
    </lineage>
</organism>
<evidence type="ECO:0000256" key="2">
    <source>
        <dbReference type="SAM" id="Phobius"/>
    </source>
</evidence>
<feature type="transmembrane region" description="Helical" evidence="2">
    <location>
        <begin position="173"/>
        <end position="198"/>
    </location>
</feature>
<name>A0A8H5HJ15_9AGAR</name>
<dbReference type="EMBL" id="JAACJP010000005">
    <property type="protein sequence ID" value="KAF5384152.1"/>
    <property type="molecule type" value="Genomic_DNA"/>
</dbReference>
<proteinExistence type="predicted"/>
<feature type="transmembrane region" description="Helical" evidence="2">
    <location>
        <begin position="88"/>
        <end position="108"/>
    </location>
</feature>
<dbReference type="OrthoDB" id="3219582at2759"/>
<feature type="transmembrane region" description="Helical" evidence="2">
    <location>
        <begin position="24"/>
        <end position="45"/>
    </location>
</feature>
<feature type="region of interest" description="Disordered" evidence="1">
    <location>
        <begin position="439"/>
        <end position="461"/>
    </location>
</feature>
<accession>A0A8H5HJ15</accession>
<protein>
    <submittedName>
        <fullName evidence="3">Uncharacterized protein</fullName>
    </submittedName>
</protein>
<evidence type="ECO:0000313" key="3">
    <source>
        <dbReference type="EMBL" id="KAF5384152.1"/>
    </source>
</evidence>
<evidence type="ECO:0000313" key="4">
    <source>
        <dbReference type="Proteomes" id="UP000565441"/>
    </source>
</evidence>
<feature type="region of interest" description="Disordered" evidence="1">
    <location>
        <begin position="519"/>
        <end position="561"/>
    </location>
</feature>